<dbReference type="GeneID" id="109543849"/>
<evidence type="ECO:0000259" key="4">
    <source>
        <dbReference type="PROSITE" id="PS50097"/>
    </source>
</evidence>
<dbReference type="EnsemblMetazoa" id="XM_019913760.1">
    <property type="protein sequence ID" value="XP_019769319.1"/>
    <property type="gene ID" value="LOC109543849"/>
</dbReference>
<dbReference type="KEGG" id="dpa:109543849"/>
<keyword evidence="2" id="KW-0677">Repeat</keyword>
<dbReference type="InterPro" id="IPR000210">
    <property type="entry name" value="BTB/POZ_dom"/>
</dbReference>
<dbReference type="EnsemblMetazoa" id="XM_019913759.1">
    <property type="protein sequence ID" value="XP_019769318.1"/>
    <property type="gene ID" value="LOC109543849"/>
</dbReference>
<keyword evidence="1" id="KW-0880">Kelch repeat</keyword>
<dbReference type="EnsemblMetazoa" id="XM_019913758.1">
    <property type="protein sequence ID" value="XP_019769317.1"/>
    <property type="gene ID" value="LOC109543849"/>
</dbReference>
<protein>
    <recommendedName>
        <fullName evidence="4">BTB domain-containing protein</fullName>
    </recommendedName>
</protein>
<dbReference type="Gene3D" id="3.30.710.10">
    <property type="entry name" value="Potassium Channel Kv1.1, Chain A"/>
    <property type="match status" value="1"/>
</dbReference>
<dbReference type="InterPro" id="IPR015915">
    <property type="entry name" value="Kelch-typ_b-propeller"/>
</dbReference>
<sequence length="596" mass="69359">MTEQEKTVILEFEDKLLTCDRSVLVSNSDYFSAMLAGNFRESFQSVIQIQDVDLETFQTMLVLLRDDAHLTDDMDIYAILKCACMLQFTAIKEKCVSLLQRILNSETCLMMWKFTEMLSISPLWIQAKFLALEESYTVIEGPYIFELNLDDICSYLGHVYLNIREEFNIFQAAMNWWYENQQKYEEKDQFGVVLRLLNCIDFRQLTEFEIQEMLSFPNIVDNVQITAVLNGVLKLKYNKIIENSSISGEHLIYAKHLCNSKGRRKSKVPGLLLGQFPVPTNNSKRDILYEHVIYVEESESFDEFLSIDGTKITDDLTGFHLTSYKQYICLFGGEFILGLGQWNRNFWMYDTIKGTWERKTILPVSRRHFECAVVNDCVYIVGGVGNFRIVQENIIFYDFKTDTWGSPIFLPVSDRKLKCCDFKGQLLLVSLYGNDSKSQAFFFDKSKLCWKIMCMDVDQNDIAEMGDFTLISSTDYLYIKGRLLLTFQLIKNKLVLIKRAKLNCIDYEEIKSILCNSSIYTMYKYKDEQYNLGISLEKFDLFNDKSSFIFENKGRDIGELNINNKTYFPTSMSKLFATYNYLIAQSEGTINDPIIK</sequence>
<evidence type="ECO:0000256" key="1">
    <source>
        <dbReference type="ARBA" id="ARBA00022441"/>
    </source>
</evidence>
<feature type="domain" description="BTB" evidence="4">
    <location>
        <begin position="6"/>
        <end position="73"/>
    </location>
</feature>
<accession>A0AAR5Q7W2</accession>
<dbReference type="PANTHER" id="PTHR24412:SF419">
    <property type="entry name" value="KELCH-LIKE PROTEIN 20"/>
    <property type="match status" value="1"/>
</dbReference>
<dbReference type="InterPro" id="IPR011705">
    <property type="entry name" value="BACK"/>
</dbReference>
<dbReference type="InterPro" id="IPR011333">
    <property type="entry name" value="SKP1/BTB/POZ_sf"/>
</dbReference>
<keyword evidence="3" id="KW-0009">Actin-binding</keyword>
<dbReference type="Gene3D" id="2.120.10.80">
    <property type="entry name" value="Kelch-type beta propeller"/>
    <property type="match status" value="1"/>
</dbReference>
<dbReference type="EnsemblMetazoa" id="XM_019913757.1">
    <property type="protein sequence ID" value="XP_019769316.1"/>
    <property type="gene ID" value="LOC109543849"/>
</dbReference>
<evidence type="ECO:0000256" key="2">
    <source>
        <dbReference type="ARBA" id="ARBA00022737"/>
    </source>
</evidence>
<reference evidence="6" key="1">
    <citation type="journal article" date="2013" name="Genome Biol.">
        <title>Draft genome of the mountain pine beetle, Dendroctonus ponderosae Hopkins, a major forest pest.</title>
        <authorList>
            <person name="Keeling C.I."/>
            <person name="Yuen M.M."/>
            <person name="Liao N.Y."/>
            <person name="Docking T.R."/>
            <person name="Chan S.K."/>
            <person name="Taylor G.A."/>
            <person name="Palmquist D.L."/>
            <person name="Jackman S.D."/>
            <person name="Nguyen A."/>
            <person name="Li M."/>
            <person name="Henderson H."/>
            <person name="Janes J.K."/>
            <person name="Zhao Y."/>
            <person name="Pandoh P."/>
            <person name="Moore R."/>
            <person name="Sperling F.A."/>
            <person name="Huber D.P."/>
            <person name="Birol I."/>
            <person name="Jones S.J."/>
            <person name="Bohlmann J."/>
        </authorList>
    </citation>
    <scope>NUCLEOTIDE SEQUENCE</scope>
</reference>
<dbReference type="AlphaFoldDB" id="A0AAR5Q7W2"/>
<evidence type="ECO:0000313" key="6">
    <source>
        <dbReference type="Proteomes" id="UP000019118"/>
    </source>
</evidence>
<dbReference type="PANTHER" id="PTHR24412">
    <property type="entry name" value="KELCH PROTEIN"/>
    <property type="match status" value="1"/>
</dbReference>
<dbReference type="SMART" id="SM00225">
    <property type="entry name" value="BTB"/>
    <property type="match status" value="1"/>
</dbReference>
<dbReference type="GO" id="GO:0003779">
    <property type="term" value="F:actin binding"/>
    <property type="evidence" value="ECO:0007669"/>
    <property type="project" value="UniProtKB-KW"/>
</dbReference>
<dbReference type="Pfam" id="PF01344">
    <property type="entry name" value="Kelch_1"/>
    <property type="match status" value="1"/>
</dbReference>
<reference evidence="5" key="2">
    <citation type="submission" date="2024-08" db="UniProtKB">
        <authorList>
            <consortium name="EnsemblMetazoa"/>
        </authorList>
    </citation>
    <scope>IDENTIFICATION</scope>
</reference>
<dbReference type="InterPro" id="IPR006652">
    <property type="entry name" value="Kelch_1"/>
</dbReference>
<name>A0AAR5Q7W2_DENPD</name>
<dbReference type="Pfam" id="PF00651">
    <property type="entry name" value="BTB"/>
    <property type="match status" value="1"/>
</dbReference>
<proteinExistence type="predicted"/>
<organism evidence="5 6">
    <name type="scientific">Dendroctonus ponderosae</name>
    <name type="common">Mountain pine beetle</name>
    <dbReference type="NCBI Taxonomy" id="77166"/>
    <lineage>
        <taxon>Eukaryota</taxon>
        <taxon>Metazoa</taxon>
        <taxon>Ecdysozoa</taxon>
        <taxon>Arthropoda</taxon>
        <taxon>Hexapoda</taxon>
        <taxon>Insecta</taxon>
        <taxon>Pterygota</taxon>
        <taxon>Neoptera</taxon>
        <taxon>Endopterygota</taxon>
        <taxon>Coleoptera</taxon>
        <taxon>Polyphaga</taxon>
        <taxon>Cucujiformia</taxon>
        <taxon>Curculionidae</taxon>
        <taxon>Scolytinae</taxon>
        <taxon>Dendroctonus</taxon>
    </lineage>
</organism>
<dbReference type="SUPFAM" id="SSF54695">
    <property type="entry name" value="POZ domain"/>
    <property type="match status" value="1"/>
</dbReference>
<dbReference type="SUPFAM" id="SSF117281">
    <property type="entry name" value="Kelch motif"/>
    <property type="match status" value="1"/>
</dbReference>
<dbReference type="Pfam" id="PF07707">
    <property type="entry name" value="BACK"/>
    <property type="match status" value="1"/>
</dbReference>
<dbReference type="PROSITE" id="PS50097">
    <property type="entry name" value="BTB"/>
    <property type="match status" value="1"/>
</dbReference>
<dbReference type="SMART" id="SM00875">
    <property type="entry name" value="BACK"/>
    <property type="match status" value="1"/>
</dbReference>
<evidence type="ECO:0000256" key="3">
    <source>
        <dbReference type="ARBA" id="ARBA00023203"/>
    </source>
</evidence>
<dbReference type="Proteomes" id="UP000019118">
    <property type="component" value="Unassembled WGS sequence"/>
</dbReference>
<evidence type="ECO:0000313" key="5">
    <source>
        <dbReference type="EnsemblMetazoa" id="XP_019769319.1"/>
    </source>
</evidence>
<dbReference type="Gene3D" id="1.25.40.420">
    <property type="match status" value="1"/>
</dbReference>
<keyword evidence="6" id="KW-1185">Reference proteome</keyword>